<evidence type="ECO:0000313" key="1">
    <source>
        <dbReference type="EMBL" id="GAA3375482.1"/>
    </source>
</evidence>
<name>A0ABP6SFQ9_9ACTN</name>
<protein>
    <submittedName>
        <fullName evidence="1">Uncharacterized protein</fullName>
    </submittedName>
</protein>
<organism evidence="1 2">
    <name type="scientific">Streptomyces sannanensis</name>
    <dbReference type="NCBI Taxonomy" id="285536"/>
    <lineage>
        <taxon>Bacteria</taxon>
        <taxon>Bacillati</taxon>
        <taxon>Actinomycetota</taxon>
        <taxon>Actinomycetes</taxon>
        <taxon>Kitasatosporales</taxon>
        <taxon>Streptomycetaceae</taxon>
        <taxon>Streptomyces</taxon>
    </lineage>
</organism>
<proteinExistence type="predicted"/>
<dbReference type="EMBL" id="BAAAYL010000001">
    <property type="protein sequence ID" value="GAA3375482.1"/>
    <property type="molecule type" value="Genomic_DNA"/>
</dbReference>
<accession>A0ABP6SFQ9</accession>
<reference evidence="2" key="1">
    <citation type="journal article" date="2019" name="Int. J. Syst. Evol. Microbiol.">
        <title>The Global Catalogue of Microorganisms (GCM) 10K type strain sequencing project: providing services to taxonomists for standard genome sequencing and annotation.</title>
        <authorList>
            <consortium name="The Broad Institute Genomics Platform"/>
            <consortium name="The Broad Institute Genome Sequencing Center for Infectious Disease"/>
            <person name="Wu L."/>
            <person name="Ma J."/>
        </authorList>
    </citation>
    <scope>NUCLEOTIDE SEQUENCE [LARGE SCALE GENOMIC DNA]</scope>
    <source>
        <strain evidence="2">JCM 9651</strain>
    </source>
</reference>
<keyword evidence="2" id="KW-1185">Reference proteome</keyword>
<comment type="caution">
    <text evidence="1">The sequence shown here is derived from an EMBL/GenBank/DDBJ whole genome shotgun (WGS) entry which is preliminary data.</text>
</comment>
<sequence length="84" mass="9173">MRGADLRSTPPRRGRRLADLVRDGGPVRTRAAVTANGKMGFRIEFDDRSGAHINVWAGKEKGPHFQFNATETTVTKLQGLHGCG</sequence>
<gene>
    <name evidence="1" type="ORF">GCM10020367_43460</name>
</gene>
<evidence type="ECO:0000313" key="2">
    <source>
        <dbReference type="Proteomes" id="UP001499990"/>
    </source>
</evidence>
<dbReference type="Proteomes" id="UP001499990">
    <property type="component" value="Unassembled WGS sequence"/>
</dbReference>